<keyword evidence="6 9" id="KW-1133">Transmembrane helix</keyword>
<evidence type="ECO:0000256" key="8">
    <source>
        <dbReference type="ARBA" id="ARBA00038436"/>
    </source>
</evidence>
<comment type="similarity">
    <text evidence="8">Belongs to the TRAP transporter small permease family.</text>
</comment>
<feature type="transmembrane region" description="Helical" evidence="9">
    <location>
        <begin position="50"/>
        <end position="68"/>
    </location>
</feature>
<evidence type="ECO:0000256" key="2">
    <source>
        <dbReference type="ARBA" id="ARBA00022448"/>
    </source>
</evidence>
<dbReference type="InterPro" id="IPR055348">
    <property type="entry name" value="DctQ"/>
</dbReference>
<evidence type="ECO:0000256" key="1">
    <source>
        <dbReference type="ARBA" id="ARBA00004429"/>
    </source>
</evidence>
<comment type="subcellular location">
    <subcellularLocation>
        <location evidence="1">Cell inner membrane</location>
        <topology evidence="1">Multi-pass membrane protein</topology>
    </subcellularLocation>
</comment>
<dbReference type="Pfam" id="PF04290">
    <property type="entry name" value="DctQ"/>
    <property type="match status" value="1"/>
</dbReference>
<keyword evidence="4" id="KW-0997">Cell inner membrane</keyword>
<feature type="transmembrane region" description="Helical" evidence="9">
    <location>
        <begin position="12"/>
        <end position="30"/>
    </location>
</feature>
<evidence type="ECO:0000313" key="11">
    <source>
        <dbReference type="EMBL" id="GAA2095606.1"/>
    </source>
</evidence>
<accession>A0ABN2WN26</accession>
<evidence type="ECO:0000256" key="9">
    <source>
        <dbReference type="SAM" id="Phobius"/>
    </source>
</evidence>
<comment type="caution">
    <text evidence="11">The sequence shown here is derived from an EMBL/GenBank/DDBJ whole genome shotgun (WGS) entry which is preliminary data.</text>
</comment>
<evidence type="ECO:0000256" key="7">
    <source>
        <dbReference type="ARBA" id="ARBA00023136"/>
    </source>
</evidence>
<organism evidence="11 12">
    <name type="scientific">Brevibacterium salitolerans</name>
    <dbReference type="NCBI Taxonomy" id="1403566"/>
    <lineage>
        <taxon>Bacteria</taxon>
        <taxon>Bacillati</taxon>
        <taxon>Actinomycetota</taxon>
        <taxon>Actinomycetes</taxon>
        <taxon>Micrococcales</taxon>
        <taxon>Brevibacteriaceae</taxon>
        <taxon>Brevibacterium</taxon>
    </lineage>
</organism>
<name>A0ABN2WN26_9MICO</name>
<feature type="transmembrane region" description="Helical" evidence="9">
    <location>
        <begin position="136"/>
        <end position="154"/>
    </location>
</feature>
<dbReference type="PANTHER" id="PTHR35011:SF10">
    <property type="entry name" value="TRAP TRANSPORTER SMALL PERMEASE PROTEIN"/>
    <property type="match status" value="1"/>
</dbReference>
<feature type="transmembrane region" description="Helical" evidence="9">
    <location>
        <begin position="89"/>
        <end position="107"/>
    </location>
</feature>
<dbReference type="PANTHER" id="PTHR35011">
    <property type="entry name" value="2,3-DIKETO-L-GULONATE TRAP TRANSPORTER SMALL PERMEASE PROTEIN YIAM"/>
    <property type="match status" value="1"/>
</dbReference>
<keyword evidence="7 9" id="KW-0472">Membrane</keyword>
<sequence>MKALDTFSRRLSRTFAVIASLTIALIMLLTVADVVRRSLTGRSIPGTTEFSEVFLVAAAFLGLAYAMRTGAHVAVDLVIERMPARAGRIIFTAGMVLALAVLVWMMFQTGNAALRSISAGEYRYGLIQVPIWPAKAVIPLALAALILECVVTLAKTWRSGTAEDGATEAGAEGRA</sequence>
<dbReference type="EMBL" id="BAAAPZ010000005">
    <property type="protein sequence ID" value="GAA2095606.1"/>
    <property type="molecule type" value="Genomic_DNA"/>
</dbReference>
<keyword evidence="3" id="KW-1003">Cell membrane</keyword>
<reference evidence="11 12" key="1">
    <citation type="journal article" date="2019" name="Int. J. Syst. Evol. Microbiol.">
        <title>The Global Catalogue of Microorganisms (GCM) 10K type strain sequencing project: providing services to taxonomists for standard genome sequencing and annotation.</title>
        <authorList>
            <consortium name="The Broad Institute Genomics Platform"/>
            <consortium name="The Broad Institute Genome Sequencing Center for Infectious Disease"/>
            <person name="Wu L."/>
            <person name="Ma J."/>
        </authorList>
    </citation>
    <scope>NUCLEOTIDE SEQUENCE [LARGE SCALE GENOMIC DNA]</scope>
    <source>
        <strain evidence="11 12">JCM 15900</strain>
    </source>
</reference>
<keyword evidence="12" id="KW-1185">Reference proteome</keyword>
<keyword evidence="2" id="KW-0813">Transport</keyword>
<protein>
    <submittedName>
        <fullName evidence="11">TRAP transporter small permease</fullName>
    </submittedName>
</protein>
<feature type="domain" description="Tripartite ATP-independent periplasmic transporters DctQ component" evidence="10">
    <location>
        <begin position="26"/>
        <end position="158"/>
    </location>
</feature>
<evidence type="ECO:0000256" key="4">
    <source>
        <dbReference type="ARBA" id="ARBA00022519"/>
    </source>
</evidence>
<dbReference type="RefSeq" id="WP_291791997.1">
    <property type="nucleotide sequence ID" value="NZ_BAAAPZ010000005.1"/>
</dbReference>
<proteinExistence type="inferred from homology"/>
<dbReference type="Proteomes" id="UP001500984">
    <property type="component" value="Unassembled WGS sequence"/>
</dbReference>
<evidence type="ECO:0000256" key="3">
    <source>
        <dbReference type="ARBA" id="ARBA00022475"/>
    </source>
</evidence>
<evidence type="ECO:0000256" key="6">
    <source>
        <dbReference type="ARBA" id="ARBA00022989"/>
    </source>
</evidence>
<dbReference type="InterPro" id="IPR007387">
    <property type="entry name" value="TRAP_DctQ"/>
</dbReference>
<gene>
    <name evidence="11" type="ORF">GCM10009823_15210</name>
</gene>
<evidence type="ECO:0000256" key="5">
    <source>
        <dbReference type="ARBA" id="ARBA00022692"/>
    </source>
</evidence>
<evidence type="ECO:0000313" key="12">
    <source>
        <dbReference type="Proteomes" id="UP001500984"/>
    </source>
</evidence>
<evidence type="ECO:0000259" key="10">
    <source>
        <dbReference type="Pfam" id="PF04290"/>
    </source>
</evidence>
<keyword evidence="5 9" id="KW-0812">Transmembrane</keyword>